<evidence type="ECO:0000259" key="3">
    <source>
        <dbReference type="Pfam" id="PF01048"/>
    </source>
</evidence>
<comment type="catalytic activity">
    <reaction evidence="1">
        <text>futalosine + H2O = dehypoxanthine futalosine + hypoxanthine</text>
        <dbReference type="Rhea" id="RHEA:25904"/>
        <dbReference type="ChEBI" id="CHEBI:15377"/>
        <dbReference type="ChEBI" id="CHEBI:17368"/>
        <dbReference type="ChEBI" id="CHEBI:58863"/>
        <dbReference type="ChEBI" id="CHEBI:58864"/>
        <dbReference type="EC" id="3.2.2.26"/>
    </reaction>
</comment>
<feature type="domain" description="Nucleoside phosphorylase" evidence="3">
    <location>
        <begin position="4"/>
        <end position="219"/>
    </location>
</feature>
<keyword evidence="1 4" id="KW-0378">Hydrolase</keyword>
<dbReference type="HAMAP" id="MF_00991">
    <property type="entry name" value="MqnB"/>
    <property type="match status" value="1"/>
</dbReference>
<comment type="function">
    <text evidence="1">Catalyzes the hydrolysis of futalosine (FL) to dehypoxanthine futalosine (DHFL) and hypoxanthine, a step in the biosynthesis of menaquinone (MK, vitamin K2).</text>
</comment>
<gene>
    <name evidence="1" type="primary">mqnB</name>
    <name evidence="4" type="ORF">SAMN04488503_0867</name>
</gene>
<dbReference type="RefSeq" id="WP_179216871.1">
    <property type="nucleotide sequence ID" value="NZ_FZOC01000001.1"/>
</dbReference>
<evidence type="ECO:0000313" key="4">
    <source>
        <dbReference type="EMBL" id="SNR68767.1"/>
    </source>
</evidence>
<dbReference type="InterPro" id="IPR035994">
    <property type="entry name" value="Nucleoside_phosphorylase_sf"/>
</dbReference>
<dbReference type="InterPro" id="IPR000845">
    <property type="entry name" value="Nucleoside_phosphorylase_d"/>
</dbReference>
<evidence type="ECO:0000256" key="2">
    <source>
        <dbReference type="NCBIfam" id="TIGR03664"/>
    </source>
</evidence>
<reference evidence="4 5" key="1">
    <citation type="submission" date="2017-06" db="EMBL/GenBank/DDBJ databases">
        <authorList>
            <person name="Kim H.J."/>
            <person name="Triplett B.A."/>
        </authorList>
    </citation>
    <scope>NUCLEOTIDE SEQUENCE [LARGE SCALE GENOMIC DNA]</scope>
    <source>
        <strain evidence="4 5">DSM 13116</strain>
    </source>
</reference>
<dbReference type="AlphaFoldDB" id="A0A238YCA8"/>
<dbReference type="Pfam" id="PF01048">
    <property type="entry name" value="PNP_UDP_1"/>
    <property type="match status" value="1"/>
</dbReference>
<comment type="similarity">
    <text evidence="1">Belongs to the PNP/UDP phosphorylase family. Futalosine hydrolase subfamily.</text>
</comment>
<evidence type="ECO:0000313" key="5">
    <source>
        <dbReference type="Proteomes" id="UP000198324"/>
    </source>
</evidence>
<dbReference type="UniPathway" id="UPA00079"/>
<accession>A0A238YCA8</accession>
<comment type="pathway">
    <text evidence="1">Quinol/quinone metabolism; menaquinone biosynthesis.</text>
</comment>
<dbReference type="EC" id="3.2.2.26" evidence="1 2"/>
<evidence type="ECO:0000256" key="1">
    <source>
        <dbReference type="HAMAP-Rule" id="MF_00991"/>
    </source>
</evidence>
<dbReference type="GO" id="GO:0008930">
    <property type="term" value="F:methylthioadenosine nucleosidase activity"/>
    <property type="evidence" value="ECO:0007669"/>
    <property type="project" value="TreeGrafter"/>
</dbReference>
<sequence length="248" mass="25250">MLLVAAATGRELAAALGLAQAPGQEQLQGRLFPAQAHGRPVLALVTGIGVVNAALALGRAMEQTEIFGVLCVGVAGSFDLAAHPLGCARLVEREVWPDYGLLFSGACDADARALGFSLNGVPASDPAAVFASLAWDAPAEAARMGLDAAWLDRAASITVSGVSADRARAGERLARFGPGLENMEGFAVAYAARLSGLPFAELRAVSNAVGARPPESWDLPGALDALGVAAQRLLASTGGPDATPNQRT</sequence>
<keyword evidence="1" id="KW-0474">Menaquinone biosynthesis</keyword>
<dbReference type="PANTHER" id="PTHR46832:SF2">
    <property type="entry name" value="FUTALOSINE HYDROLASE"/>
    <property type="match status" value="1"/>
</dbReference>
<keyword evidence="5" id="KW-1185">Reference proteome</keyword>
<dbReference type="GO" id="GO:0005829">
    <property type="term" value="C:cytosol"/>
    <property type="evidence" value="ECO:0007669"/>
    <property type="project" value="TreeGrafter"/>
</dbReference>
<dbReference type="GO" id="GO:0009116">
    <property type="term" value="P:nucleoside metabolic process"/>
    <property type="evidence" value="ECO:0007669"/>
    <property type="project" value="InterPro"/>
</dbReference>
<dbReference type="EMBL" id="FZOC01000001">
    <property type="protein sequence ID" value="SNR68767.1"/>
    <property type="molecule type" value="Genomic_DNA"/>
</dbReference>
<dbReference type="GO" id="GO:0019284">
    <property type="term" value="P:L-methionine salvage from S-adenosylmethionine"/>
    <property type="evidence" value="ECO:0007669"/>
    <property type="project" value="TreeGrafter"/>
</dbReference>
<dbReference type="NCBIfam" id="TIGR03664">
    <property type="entry name" value="fut_nucase"/>
    <property type="match status" value="1"/>
</dbReference>
<dbReference type="PANTHER" id="PTHR46832">
    <property type="entry name" value="5'-METHYLTHIOADENOSINE/S-ADENOSYLHOMOCYSTEINE NUCLEOSIDASE"/>
    <property type="match status" value="1"/>
</dbReference>
<dbReference type="InterPro" id="IPR019963">
    <property type="entry name" value="FL_hydrolase_MqnB"/>
</dbReference>
<dbReference type="Proteomes" id="UP000198324">
    <property type="component" value="Unassembled WGS sequence"/>
</dbReference>
<dbReference type="Gene3D" id="3.40.50.1580">
    <property type="entry name" value="Nucleoside phosphorylase domain"/>
    <property type="match status" value="1"/>
</dbReference>
<dbReference type="GO" id="GO:0008782">
    <property type="term" value="F:adenosylhomocysteine nucleosidase activity"/>
    <property type="evidence" value="ECO:0007669"/>
    <property type="project" value="TreeGrafter"/>
</dbReference>
<organism evidence="4 5">
    <name type="scientific">Humidesulfovibrio mexicanus</name>
    <dbReference type="NCBI Taxonomy" id="147047"/>
    <lineage>
        <taxon>Bacteria</taxon>
        <taxon>Pseudomonadati</taxon>
        <taxon>Thermodesulfobacteriota</taxon>
        <taxon>Desulfovibrionia</taxon>
        <taxon>Desulfovibrionales</taxon>
        <taxon>Desulfovibrionaceae</taxon>
        <taxon>Humidesulfovibrio</taxon>
    </lineage>
</organism>
<protein>
    <recommendedName>
        <fullName evidence="1 2">Futalosine hydrolase</fullName>
        <shortName evidence="1">FL hydrolase</shortName>
        <ecNumber evidence="1 2">3.2.2.26</ecNumber>
    </recommendedName>
    <alternativeName>
        <fullName evidence="1">Futalosine nucleosidase</fullName>
    </alternativeName>
    <alternativeName>
        <fullName evidence="1">Menaquinone biosynthetic enzyme MqnB</fullName>
    </alternativeName>
</protein>
<dbReference type="SUPFAM" id="SSF53167">
    <property type="entry name" value="Purine and uridine phosphorylases"/>
    <property type="match status" value="1"/>
</dbReference>
<dbReference type="GO" id="GO:0009234">
    <property type="term" value="P:menaquinone biosynthetic process"/>
    <property type="evidence" value="ECO:0007669"/>
    <property type="project" value="UniProtKB-UniRule"/>
</dbReference>
<proteinExistence type="inferred from homology"/>
<name>A0A238YCA8_9BACT</name>